<dbReference type="Proteomes" id="UP000035642">
    <property type="component" value="Unassembled WGS sequence"/>
</dbReference>
<sequence>MCVESEVAESTPLRILEDGETDFVPGKVKPCVAFERPYYEGEFCSAYGDRINGYTNRIESVGECKVEKGHYMVCTCERECTVSDLPERLKPMTDEECDSTPVAVHVLNVVDRIYVSMISHTSIIYLNNFALFAL</sequence>
<evidence type="ECO:0000313" key="2">
    <source>
        <dbReference type="WBParaSite" id="ACAC_0001139601-mRNA-1"/>
    </source>
</evidence>
<protein>
    <submittedName>
        <fullName evidence="2">Thyroglobulin type-1 domain-containing protein</fullName>
    </submittedName>
</protein>
<reference evidence="2" key="2">
    <citation type="submission" date="2016-04" db="UniProtKB">
        <authorList>
            <consortium name="WormBaseParasite"/>
        </authorList>
    </citation>
    <scope>IDENTIFICATION</scope>
</reference>
<proteinExistence type="predicted"/>
<accession>A0A158PBS9</accession>
<keyword evidence="1" id="KW-1185">Reference proteome</keyword>
<organism evidence="1 2">
    <name type="scientific">Angiostrongylus cantonensis</name>
    <name type="common">Rat lungworm</name>
    <dbReference type="NCBI Taxonomy" id="6313"/>
    <lineage>
        <taxon>Eukaryota</taxon>
        <taxon>Metazoa</taxon>
        <taxon>Ecdysozoa</taxon>
        <taxon>Nematoda</taxon>
        <taxon>Chromadorea</taxon>
        <taxon>Rhabditida</taxon>
        <taxon>Rhabditina</taxon>
        <taxon>Rhabditomorpha</taxon>
        <taxon>Strongyloidea</taxon>
        <taxon>Metastrongylidae</taxon>
        <taxon>Angiostrongylus</taxon>
    </lineage>
</organism>
<dbReference type="WBParaSite" id="ACAC_0001139601-mRNA-1">
    <property type="protein sequence ID" value="ACAC_0001139601-mRNA-1"/>
    <property type="gene ID" value="ACAC_0001139601"/>
</dbReference>
<evidence type="ECO:0000313" key="1">
    <source>
        <dbReference type="Proteomes" id="UP000035642"/>
    </source>
</evidence>
<dbReference type="AlphaFoldDB" id="A0A158PBS9"/>
<name>A0A158PBS9_ANGCA</name>
<reference evidence="1" key="1">
    <citation type="submission" date="2012-09" db="EMBL/GenBank/DDBJ databases">
        <authorList>
            <person name="Martin A.A."/>
        </authorList>
    </citation>
    <scope>NUCLEOTIDE SEQUENCE</scope>
</reference>